<dbReference type="Pfam" id="PF13899">
    <property type="entry name" value="Thioredoxin_7"/>
    <property type="match status" value="1"/>
</dbReference>
<evidence type="ECO:0000256" key="2">
    <source>
        <dbReference type="ARBA" id="ARBA00022692"/>
    </source>
</evidence>
<dbReference type="PROSITE" id="PS00194">
    <property type="entry name" value="THIOREDOXIN_1"/>
    <property type="match status" value="1"/>
</dbReference>
<dbReference type="Gene3D" id="3.40.30.10">
    <property type="entry name" value="Glutaredoxin"/>
    <property type="match status" value="1"/>
</dbReference>
<protein>
    <submittedName>
        <fullName evidence="11">Thioredoxin family protein</fullName>
    </submittedName>
</protein>
<evidence type="ECO:0000256" key="1">
    <source>
        <dbReference type="ARBA" id="ARBA00004141"/>
    </source>
</evidence>
<dbReference type="GO" id="GO:0017004">
    <property type="term" value="P:cytochrome complex assembly"/>
    <property type="evidence" value="ECO:0007669"/>
    <property type="project" value="UniProtKB-KW"/>
</dbReference>
<keyword evidence="8" id="KW-0732">Signal</keyword>
<evidence type="ECO:0000259" key="10">
    <source>
        <dbReference type="Pfam" id="PF11412"/>
    </source>
</evidence>
<keyword evidence="6" id="KW-0676">Redox-active center</keyword>
<dbReference type="Pfam" id="PF02683">
    <property type="entry name" value="DsbD_TM"/>
    <property type="match status" value="1"/>
</dbReference>
<feature type="domain" description="Cytochrome C biogenesis protein transmembrane" evidence="9">
    <location>
        <begin position="277"/>
        <end position="489"/>
    </location>
</feature>
<dbReference type="PANTHER" id="PTHR32234:SF3">
    <property type="entry name" value="SUPPRESSION OF COPPER SENSITIVITY PROTEIN"/>
    <property type="match status" value="1"/>
</dbReference>
<dbReference type="Pfam" id="PF11412">
    <property type="entry name" value="DsbD_N"/>
    <property type="match status" value="1"/>
</dbReference>
<sequence>MFNIFRGFILLLLSCTGMANAADTGWLTSPQNDHARIRFQAEKGQDRILGLLTVELQSGWKTYWRSPGEGGVAPQIHWPKEVRDTWYWPVPSRFDISGLTTQGYHDKVIIPMVITGTDADTLNGTLTLSTCSNVCLLTDYTLRLDFNTPVDEVFQRAFDSAMRAIPGDSGISSNLSAWLSDGNLVITGTTDGEWKKPAIYFDPLDGDVLPGDPAIRHDGNQLHVTVPVTDEWGDKPATLKGKALSFVLTNGDNAQQTVITVGDEPPGQTTAVGLSKMLAFALLGGLILNLMPCVLPVMGMKLSSVLNAGSDKRKIRLRFLATSAGILTSFVLLAVMVSALKLTGASLGWGIQFQSPWFIGLMVAVTFLFALNLFGVFEMLLPSAAMGRLATTGGAGLTGSFCEGMFATLLATPCSAPFLGTAVAFALGAPLQELWLIFLTLGLGMSLPWLFVALIPETAMLLPKPGRWMNTLKIVLGLMMLVSSLWLVTLLNLHLGEALSHIIMLILIVIAIVAYAIAGQRTSPLFWFVVIALSVLGGYQLRGLLTTPVPDTQTEVQAIPWQPLSEEAIQNAVAQGKRVFVDISADWCVTCKVNEHRVLNQPEVIAALSQPDVVALRGDWSKPSTAIADFLGKRNRYAIPFNEVYGPGLADGEIFSPLLDKNTVLTTLDNAKG</sequence>
<evidence type="ECO:0000313" key="11">
    <source>
        <dbReference type="EMBL" id="QPK02613.1"/>
    </source>
</evidence>
<name>A0A7T0E063_9ENTR</name>
<dbReference type="InterPro" id="IPR035671">
    <property type="entry name" value="DsbD_gamma"/>
</dbReference>
<evidence type="ECO:0000256" key="8">
    <source>
        <dbReference type="SAM" id="SignalP"/>
    </source>
</evidence>
<feature type="transmembrane region" description="Helical" evidence="7">
    <location>
        <begin position="277"/>
        <end position="298"/>
    </location>
</feature>
<feature type="signal peptide" evidence="8">
    <location>
        <begin position="1"/>
        <end position="21"/>
    </location>
</feature>
<evidence type="ECO:0000256" key="3">
    <source>
        <dbReference type="ARBA" id="ARBA00022748"/>
    </source>
</evidence>
<dbReference type="InterPro" id="IPR028250">
    <property type="entry name" value="DsbDN"/>
</dbReference>
<dbReference type="GO" id="GO:0045454">
    <property type="term" value="P:cell redox homeostasis"/>
    <property type="evidence" value="ECO:0007669"/>
    <property type="project" value="TreeGrafter"/>
</dbReference>
<feature type="transmembrane region" description="Helical" evidence="7">
    <location>
        <begin position="319"/>
        <end position="337"/>
    </location>
</feature>
<evidence type="ECO:0000256" key="6">
    <source>
        <dbReference type="ARBA" id="ARBA00023284"/>
    </source>
</evidence>
<feature type="transmembrane region" description="Helical" evidence="7">
    <location>
        <begin position="525"/>
        <end position="545"/>
    </location>
</feature>
<feature type="transmembrane region" description="Helical" evidence="7">
    <location>
        <begin position="406"/>
        <end position="428"/>
    </location>
</feature>
<keyword evidence="3" id="KW-0201">Cytochrome c-type biogenesis</keyword>
<proteinExistence type="predicted"/>
<dbReference type="PANTHER" id="PTHR32234">
    <property type="entry name" value="THIOL:DISULFIDE INTERCHANGE PROTEIN DSBD"/>
    <property type="match status" value="1"/>
</dbReference>
<dbReference type="GO" id="GO:0015035">
    <property type="term" value="F:protein-disulfide reductase activity"/>
    <property type="evidence" value="ECO:0007669"/>
    <property type="project" value="TreeGrafter"/>
</dbReference>
<keyword evidence="4 7" id="KW-1133">Transmembrane helix</keyword>
<feature type="transmembrane region" description="Helical" evidence="7">
    <location>
        <begin position="434"/>
        <end position="454"/>
    </location>
</feature>
<evidence type="ECO:0000256" key="7">
    <source>
        <dbReference type="SAM" id="Phobius"/>
    </source>
</evidence>
<feature type="chain" id="PRO_5032857898" evidence="8">
    <location>
        <begin position="22"/>
        <end position="673"/>
    </location>
</feature>
<evidence type="ECO:0000256" key="5">
    <source>
        <dbReference type="ARBA" id="ARBA00023136"/>
    </source>
</evidence>
<comment type="subcellular location">
    <subcellularLocation>
        <location evidence="1">Membrane</location>
        <topology evidence="1">Multi-pass membrane protein</topology>
    </subcellularLocation>
</comment>
<feature type="domain" description="Thiol:disulfide interchange protein DsbD N-terminal" evidence="10">
    <location>
        <begin position="34"/>
        <end position="142"/>
    </location>
</feature>
<feature type="transmembrane region" description="Helical" evidence="7">
    <location>
        <begin position="357"/>
        <end position="381"/>
    </location>
</feature>
<reference evidence="11" key="1">
    <citation type="submission" date="2020-09" db="EMBL/GenBank/DDBJ databases">
        <title>First Report of a novel Colistin-Resistant species of Enterobacter cloacae complex Producing MCR-5 isolated from hospital sewage water.</title>
        <authorList>
            <person name="Zhou K."/>
        </authorList>
    </citation>
    <scope>NUCLEOTIDE SEQUENCE [LARGE SCALE GENOMIC DNA]</scope>
    <source>
        <strain evidence="11">HSW1412</strain>
    </source>
</reference>
<keyword evidence="5 7" id="KW-0472">Membrane</keyword>
<evidence type="ECO:0000259" key="9">
    <source>
        <dbReference type="Pfam" id="PF02683"/>
    </source>
</evidence>
<feature type="transmembrane region" description="Helical" evidence="7">
    <location>
        <begin position="499"/>
        <end position="518"/>
    </location>
</feature>
<dbReference type="GO" id="GO:0016020">
    <property type="term" value="C:membrane"/>
    <property type="evidence" value="ECO:0007669"/>
    <property type="project" value="UniProtKB-SubCell"/>
</dbReference>
<dbReference type="SUPFAM" id="SSF52833">
    <property type="entry name" value="Thioredoxin-like"/>
    <property type="match status" value="1"/>
</dbReference>
<feature type="transmembrane region" description="Helical" evidence="7">
    <location>
        <begin position="474"/>
        <end position="493"/>
    </location>
</feature>
<dbReference type="EMBL" id="CP061801">
    <property type="protein sequence ID" value="QPK02613.1"/>
    <property type="molecule type" value="Genomic_DNA"/>
</dbReference>
<dbReference type="CDD" id="cd02953">
    <property type="entry name" value="DsbDgamma"/>
    <property type="match status" value="1"/>
</dbReference>
<dbReference type="AlphaFoldDB" id="A0A7T0E063"/>
<dbReference type="InterPro" id="IPR017937">
    <property type="entry name" value="Thioredoxin_CS"/>
</dbReference>
<dbReference type="InterPro" id="IPR003834">
    <property type="entry name" value="Cyt_c_assmbl_TM_dom"/>
</dbReference>
<evidence type="ECO:0000256" key="4">
    <source>
        <dbReference type="ARBA" id="ARBA00022989"/>
    </source>
</evidence>
<keyword evidence="2 7" id="KW-0812">Transmembrane</keyword>
<dbReference type="InterPro" id="IPR036249">
    <property type="entry name" value="Thioredoxin-like_sf"/>
</dbReference>
<accession>A0A7T0E063</accession>
<organism evidence="11">
    <name type="scientific">Enterobacter mori</name>
    <dbReference type="NCBI Taxonomy" id="539813"/>
    <lineage>
        <taxon>Bacteria</taxon>
        <taxon>Pseudomonadati</taxon>
        <taxon>Pseudomonadota</taxon>
        <taxon>Gammaproteobacteria</taxon>
        <taxon>Enterobacterales</taxon>
        <taxon>Enterobacteriaceae</taxon>
        <taxon>Enterobacter</taxon>
    </lineage>
</organism>
<gene>
    <name evidence="11" type="ORF">IDM36_11130</name>
</gene>